<protein>
    <submittedName>
        <fullName evidence="2">HEPN domain-containing protein</fullName>
    </submittedName>
</protein>
<accession>A0A7V5XFD0</accession>
<name>A0A7V5XFD0_9BACT</name>
<dbReference type="EMBL" id="DRWR01000025">
    <property type="protein sequence ID" value="HHQ15452.1"/>
    <property type="molecule type" value="Genomic_DNA"/>
</dbReference>
<dbReference type="SMART" id="SM00748">
    <property type="entry name" value="HEPN"/>
    <property type="match status" value="1"/>
</dbReference>
<proteinExistence type="predicted"/>
<feature type="domain" description="HEPN" evidence="1">
    <location>
        <begin position="13"/>
        <end position="117"/>
    </location>
</feature>
<gene>
    <name evidence="2" type="ORF">ENM15_01335</name>
</gene>
<comment type="caution">
    <text evidence="2">The sequence shown here is derived from an EMBL/GenBank/DDBJ whole genome shotgun (WGS) entry which is preliminary data.</text>
</comment>
<dbReference type="PROSITE" id="PS50910">
    <property type="entry name" value="HEPN"/>
    <property type="match status" value="1"/>
</dbReference>
<dbReference type="Gene3D" id="1.20.120.330">
    <property type="entry name" value="Nucleotidyltransferases domain 2"/>
    <property type="match status" value="1"/>
</dbReference>
<dbReference type="AlphaFoldDB" id="A0A7V5XFD0"/>
<organism evidence="2">
    <name type="scientific">Thermodesulfobacterium geofontis</name>
    <dbReference type="NCBI Taxonomy" id="1295609"/>
    <lineage>
        <taxon>Bacteria</taxon>
        <taxon>Pseudomonadati</taxon>
        <taxon>Thermodesulfobacteriota</taxon>
        <taxon>Thermodesulfobacteria</taxon>
        <taxon>Thermodesulfobacteriales</taxon>
        <taxon>Thermodesulfobacteriaceae</taxon>
        <taxon>Thermodesulfobacterium</taxon>
    </lineage>
</organism>
<reference evidence="2" key="1">
    <citation type="journal article" date="2020" name="mSystems">
        <title>Genome- and Community-Level Interaction Insights into Carbon Utilization and Element Cycling Functions of Hydrothermarchaeota in Hydrothermal Sediment.</title>
        <authorList>
            <person name="Zhou Z."/>
            <person name="Liu Y."/>
            <person name="Xu W."/>
            <person name="Pan J."/>
            <person name="Luo Z.H."/>
            <person name="Li M."/>
        </authorList>
    </citation>
    <scope>NUCLEOTIDE SEQUENCE [LARGE SCALE GENOMIC DNA]</scope>
    <source>
        <strain evidence="2">SpSt-106</strain>
    </source>
</reference>
<dbReference type="InterPro" id="IPR007842">
    <property type="entry name" value="HEPN_dom"/>
</dbReference>
<sequence length="142" mass="16952">MNEKVKTWLIKAFEDYIAMRMLFQSEEKEFVTSVVCFHAQQFVEKLLKAFLIHHNVPFPKTHILEVLKQKCLEIDDTFQNLDFKNLSQYAVEIRYPDEFYLPTTEEADECLKLAENVKNFILSKLNTTQEEILKWLKEAEEK</sequence>
<evidence type="ECO:0000313" key="2">
    <source>
        <dbReference type="EMBL" id="HHQ15452.1"/>
    </source>
</evidence>
<evidence type="ECO:0000259" key="1">
    <source>
        <dbReference type="PROSITE" id="PS50910"/>
    </source>
</evidence>
<dbReference type="SUPFAM" id="SSF81593">
    <property type="entry name" value="Nucleotidyltransferase substrate binding subunit/domain"/>
    <property type="match status" value="1"/>
</dbReference>
<dbReference type="Pfam" id="PF05168">
    <property type="entry name" value="HEPN"/>
    <property type="match status" value="1"/>
</dbReference>